<dbReference type="PANTHER" id="PTHR42941">
    <property type="entry name" value="SLL1037 PROTEIN"/>
    <property type="match status" value="1"/>
</dbReference>
<dbReference type="RefSeq" id="WP_249323187.1">
    <property type="nucleotide sequence ID" value="NZ_JACRTK010000001.1"/>
</dbReference>
<dbReference type="EMBL" id="JACRTK010000001">
    <property type="protein sequence ID" value="MBC8590370.1"/>
    <property type="molecule type" value="Genomic_DNA"/>
</dbReference>
<evidence type="ECO:0000313" key="1">
    <source>
        <dbReference type="EMBL" id="MBC8590370.1"/>
    </source>
</evidence>
<dbReference type="Proteomes" id="UP000601522">
    <property type="component" value="Unassembled WGS sequence"/>
</dbReference>
<dbReference type="NCBIfam" id="TIGR02122">
    <property type="entry name" value="TRAP_TAXI"/>
    <property type="match status" value="1"/>
</dbReference>
<proteinExistence type="predicted"/>
<dbReference type="SUPFAM" id="SSF53850">
    <property type="entry name" value="Periplasmic binding protein-like II"/>
    <property type="match status" value="1"/>
</dbReference>
<organism evidence="1 2">
    <name type="scientific">Wansuia hejianensis</name>
    <dbReference type="NCBI Taxonomy" id="2763667"/>
    <lineage>
        <taxon>Bacteria</taxon>
        <taxon>Bacillati</taxon>
        <taxon>Bacillota</taxon>
        <taxon>Clostridia</taxon>
        <taxon>Lachnospirales</taxon>
        <taxon>Lachnospiraceae</taxon>
        <taxon>Wansuia</taxon>
    </lineage>
</organism>
<dbReference type="PROSITE" id="PS51257">
    <property type="entry name" value="PROKAR_LIPOPROTEIN"/>
    <property type="match status" value="1"/>
</dbReference>
<gene>
    <name evidence="1" type="ORF">H8689_04350</name>
</gene>
<dbReference type="InterPro" id="IPR011852">
    <property type="entry name" value="TRAP_TAXI"/>
</dbReference>
<dbReference type="AlphaFoldDB" id="A0A926IMF0"/>
<sequence length="326" mass="36480">MTKKRISILLLIVLALSLIVGCDKKETSNEVKKDYICIATGTTKGTYYPLGRALTKIYNDNIKDLRALDQSTQGSVENMVLMGKGKVEIGFVQSDIAYYAFTGTEIFKDKDKVENIRGMTMLYPEIVQIIANKDANISKVEDLKGKTVAIGAIDSGIEANARQILGIHDIKYQDLKDAQYLPLEEAIEKLKNKEIDAAFITAGIPTSAILEIEETSNFVFISISKDKIQNLNKKYPFYKEVHIPAGTYKGQDKDILTAGIMAMLVVSEDLDEDLVYDLTKSIFEYRDTIIDSHDRGNDIKLERAISGMPIELHKGAKRYFDEKGID</sequence>
<dbReference type="CDD" id="cd13567">
    <property type="entry name" value="PBP2_TtGluBP"/>
    <property type="match status" value="1"/>
</dbReference>
<protein>
    <submittedName>
        <fullName evidence="1">TAXI family TRAP transporter solute-binding subunit</fullName>
    </submittedName>
</protein>
<reference evidence="1 2" key="1">
    <citation type="submission" date="2020-08" db="EMBL/GenBank/DDBJ databases">
        <title>Genome public.</title>
        <authorList>
            <person name="Liu C."/>
            <person name="Sun Q."/>
        </authorList>
    </citation>
    <scope>NUCLEOTIDE SEQUENCE [LARGE SCALE GENOMIC DNA]</scope>
    <source>
        <strain evidence="1 2">NSJ-26</strain>
    </source>
</reference>
<keyword evidence="2" id="KW-1185">Reference proteome</keyword>
<dbReference type="Pfam" id="PF16868">
    <property type="entry name" value="NMT1_3"/>
    <property type="match status" value="1"/>
</dbReference>
<accession>A0A926IMF0</accession>
<dbReference type="PANTHER" id="PTHR42941:SF1">
    <property type="entry name" value="SLL1037 PROTEIN"/>
    <property type="match status" value="1"/>
</dbReference>
<name>A0A926IMF0_9FIRM</name>
<evidence type="ECO:0000313" key="2">
    <source>
        <dbReference type="Proteomes" id="UP000601522"/>
    </source>
</evidence>
<comment type="caution">
    <text evidence="1">The sequence shown here is derived from an EMBL/GenBank/DDBJ whole genome shotgun (WGS) entry which is preliminary data.</text>
</comment>
<dbReference type="Gene3D" id="3.40.190.10">
    <property type="entry name" value="Periplasmic binding protein-like II"/>
    <property type="match status" value="2"/>
</dbReference>